<dbReference type="CDD" id="cd05254">
    <property type="entry name" value="dTDP_HR_like_SDR_e"/>
    <property type="match status" value="1"/>
</dbReference>
<accession>A0A1X9NE72</accession>
<reference evidence="8 9" key="1">
    <citation type="submission" date="2016-11" db="EMBL/GenBank/DDBJ databases">
        <title>Trade-off between light-utilization and light-protection in marine flavobacteria.</title>
        <authorList>
            <person name="Kumagai Y."/>
        </authorList>
    </citation>
    <scope>NUCLEOTIDE SEQUENCE [LARGE SCALE GENOMIC DNA]</scope>
    <source>
        <strain evidence="8 9">NBRC 107125</strain>
    </source>
</reference>
<dbReference type="InterPro" id="IPR005913">
    <property type="entry name" value="dTDP_dehydrorham_reduct"/>
</dbReference>
<protein>
    <recommendedName>
        <fullName evidence="4 6">dTDP-4-dehydrorhamnose reductase</fullName>
        <ecNumber evidence="3 6">1.1.1.133</ecNumber>
    </recommendedName>
</protein>
<feature type="domain" description="RmlD-like substrate binding" evidence="7">
    <location>
        <begin position="1"/>
        <end position="282"/>
    </location>
</feature>
<dbReference type="PANTHER" id="PTHR10491">
    <property type="entry name" value="DTDP-4-DEHYDRORHAMNOSE REDUCTASE"/>
    <property type="match status" value="1"/>
</dbReference>
<comment type="similarity">
    <text evidence="2 6">Belongs to the dTDP-4-dehydrorhamnose reductase family.</text>
</comment>
<comment type="function">
    <text evidence="6">Catalyzes the reduction of dTDP-6-deoxy-L-lyxo-4-hexulose to yield dTDP-L-rhamnose.</text>
</comment>
<evidence type="ECO:0000259" key="7">
    <source>
        <dbReference type="Pfam" id="PF04321"/>
    </source>
</evidence>
<dbReference type="EC" id="1.1.1.133" evidence="3 6"/>
<dbReference type="InterPro" id="IPR029903">
    <property type="entry name" value="RmlD-like-bd"/>
</dbReference>
<dbReference type="EMBL" id="CP019343">
    <property type="protein sequence ID" value="ARN76330.1"/>
    <property type="molecule type" value="Genomic_DNA"/>
</dbReference>
<sequence>MIVGKNGQVGQELADRAETLALDFIAFGSNELDVRNRTAVLAAVKKYQPTVLINAAAYTAVDKAEEEEELAYAVNRDGVENLALACKAQNSLLIHISTDYVFDGSKETAYLESDQPNPRSVYGASKYAGEEILQSIWHKHIIVRVSWVFGVRGSNFVKTMLRLANDRDQLSVVNDQFGAPTSARFIAAEILRVAGLEGIYGLFHMPSGPYVNWYEFANVIFEEAVDLGLLAIRPKVLPIASDQYPTAAERPKNSELSSESGQGGFETCRWRDELILMLKQMRTLQEHS</sequence>
<dbReference type="Gene3D" id="3.90.25.10">
    <property type="entry name" value="UDP-galactose 4-epimerase, domain 1"/>
    <property type="match status" value="1"/>
</dbReference>
<dbReference type="GO" id="GO:0008831">
    <property type="term" value="F:dTDP-4-dehydrorhamnose reductase activity"/>
    <property type="evidence" value="ECO:0007669"/>
    <property type="project" value="UniProtKB-EC"/>
</dbReference>
<gene>
    <name evidence="8" type="ORF">BST96_07010</name>
</gene>
<proteinExistence type="inferred from homology"/>
<dbReference type="GO" id="GO:0005829">
    <property type="term" value="C:cytosol"/>
    <property type="evidence" value="ECO:0007669"/>
    <property type="project" value="TreeGrafter"/>
</dbReference>
<keyword evidence="6" id="KW-0521">NADP</keyword>
<comment type="catalytic activity">
    <reaction evidence="5 6">
        <text>dTDP-beta-L-rhamnose + NADP(+) = dTDP-4-dehydro-beta-L-rhamnose + NADPH + H(+)</text>
        <dbReference type="Rhea" id="RHEA:21796"/>
        <dbReference type="ChEBI" id="CHEBI:15378"/>
        <dbReference type="ChEBI" id="CHEBI:57510"/>
        <dbReference type="ChEBI" id="CHEBI:57783"/>
        <dbReference type="ChEBI" id="CHEBI:58349"/>
        <dbReference type="ChEBI" id="CHEBI:62830"/>
        <dbReference type="EC" id="1.1.1.133"/>
    </reaction>
</comment>
<dbReference type="PANTHER" id="PTHR10491:SF4">
    <property type="entry name" value="METHIONINE ADENOSYLTRANSFERASE 2 SUBUNIT BETA"/>
    <property type="match status" value="1"/>
</dbReference>
<evidence type="ECO:0000256" key="4">
    <source>
        <dbReference type="ARBA" id="ARBA00017099"/>
    </source>
</evidence>
<dbReference type="GO" id="GO:0019305">
    <property type="term" value="P:dTDP-rhamnose biosynthetic process"/>
    <property type="evidence" value="ECO:0007669"/>
    <property type="project" value="UniProtKB-UniPathway"/>
</dbReference>
<keyword evidence="9" id="KW-1185">Reference proteome</keyword>
<name>A0A1X9NE72_9GAMM</name>
<dbReference type="Gene3D" id="3.40.50.720">
    <property type="entry name" value="NAD(P)-binding Rossmann-like Domain"/>
    <property type="match status" value="1"/>
</dbReference>
<dbReference type="AlphaFoldDB" id="A0A1X9NE72"/>
<dbReference type="NCBIfam" id="TIGR01214">
    <property type="entry name" value="rmlD"/>
    <property type="match status" value="1"/>
</dbReference>
<dbReference type="UniPathway" id="UPA00124"/>
<evidence type="ECO:0000256" key="1">
    <source>
        <dbReference type="ARBA" id="ARBA00004781"/>
    </source>
</evidence>
<dbReference type="STRING" id="716816.BST96_07010"/>
<dbReference type="KEGG" id="osg:BST96_07010"/>
<dbReference type="InterPro" id="IPR036291">
    <property type="entry name" value="NAD(P)-bd_dom_sf"/>
</dbReference>
<dbReference type="Pfam" id="PF04321">
    <property type="entry name" value="RmlD_sub_bind"/>
    <property type="match status" value="1"/>
</dbReference>
<evidence type="ECO:0000313" key="9">
    <source>
        <dbReference type="Proteomes" id="UP000193450"/>
    </source>
</evidence>
<comment type="cofactor">
    <cofactor evidence="6">
        <name>Mg(2+)</name>
        <dbReference type="ChEBI" id="CHEBI:18420"/>
    </cofactor>
    <text evidence="6">Binds 1 Mg(2+) ion per monomer.</text>
</comment>
<dbReference type="GO" id="GO:0009243">
    <property type="term" value="P:O antigen biosynthetic process"/>
    <property type="evidence" value="ECO:0007669"/>
    <property type="project" value="UniProtKB-UniPathway"/>
</dbReference>
<dbReference type="UniPathway" id="UPA00281"/>
<dbReference type="RefSeq" id="WP_240554934.1">
    <property type="nucleotide sequence ID" value="NZ_CP019343.1"/>
</dbReference>
<dbReference type="SUPFAM" id="SSF51735">
    <property type="entry name" value="NAD(P)-binding Rossmann-fold domains"/>
    <property type="match status" value="1"/>
</dbReference>
<keyword evidence="6" id="KW-0560">Oxidoreductase</keyword>
<evidence type="ECO:0000256" key="3">
    <source>
        <dbReference type="ARBA" id="ARBA00012929"/>
    </source>
</evidence>
<evidence type="ECO:0000256" key="6">
    <source>
        <dbReference type="RuleBase" id="RU364082"/>
    </source>
</evidence>
<evidence type="ECO:0000313" key="8">
    <source>
        <dbReference type="EMBL" id="ARN76330.1"/>
    </source>
</evidence>
<evidence type="ECO:0000256" key="5">
    <source>
        <dbReference type="ARBA" id="ARBA00048200"/>
    </source>
</evidence>
<organism evidence="8 9">
    <name type="scientific">Oceanicoccus sagamiensis</name>
    <dbReference type="NCBI Taxonomy" id="716816"/>
    <lineage>
        <taxon>Bacteria</taxon>
        <taxon>Pseudomonadati</taxon>
        <taxon>Pseudomonadota</taxon>
        <taxon>Gammaproteobacteria</taxon>
        <taxon>Cellvibrionales</taxon>
        <taxon>Spongiibacteraceae</taxon>
        <taxon>Oceanicoccus</taxon>
    </lineage>
</organism>
<comment type="pathway">
    <text evidence="1 6">Carbohydrate biosynthesis; dTDP-L-rhamnose biosynthesis.</text>
</comment>
<evidence type="ECO:0000256" key="2">
    <source>
        <dbReference type="ARBA" id="ARBA00010944"/>
    </source>
</evidence>
<dbReference type="Proteomes" id="UP000193450">
    <property type="component" value="Chromosome"/>
</dbReference>